<dbReference type="PROSITE" id="PS50011">
    <property type="entry name" value="PROTEIN_KINASE_DOM"/>
    <property type="match status" value="1"/>
</dbReference>
<evidence type="ECO:0000256" key="2">
    <source>
        <dbReference type="ARBA" id="ARBA00022840"/>
    </source>
</evidence>
<dbReference type="EMBL" id="UYWY01020844">
    <property type="protein sequence ID" value="VDM42715.1"/>
    <property type="molecule type" value="Genomic_DNA"/>
</dbReference>
<dbReference type="PROSITE" id="PS00109">
    <property type="entry name" value="PROTEIN_KINASE_TYR"/>
    <property type="match status" value="1"/>
</dbReference>
<protein>
    <submittedName>
        <fullName evidence="6">Protein kinase domain-containing protein</fullName>
    </submittedName>
</protein>
<evidence type="ECO:0000313" key="6">
    <source>
        <dbReference type="WBParaSite" id="TCNE_0001139401-mRNA-1"/>
    </source>
</evidence>
<dbReference type="PANTHER" id="PTHR24418">
    <property type="entry name" value="TYROSINE-PROTEIN KINASE"/>
    <property type="match status" value="1"/>
</dbReference>
<dbReference type="PRINTS" id="PR00109">
    <property type="entry name" value="TYRKINASE"/>
</dbReference>
<dbReference type="Proteomes" id="UP000050794">
    <property type="component" value="Unassembled WGS sequence"/>
</dbReference>
<dbReference type="Gene3D" id="1.10.510.10">
    <property type="entry name" value="Transferase(Phosphotransferase) domain 1"/>
    <property type="match status" value="1"/>
</dbReference>
<dbReference type="Pfam" id="PF07714">
    <property type="entry name" value="PK_Tyr_Ser-Thr"/>
    <property type="match status" value="1"/>
</dbReference>
<reference evidence="6" key="1">
    <citation type="submission" date="2016-06" db="UniProtKB">
        <authorList>
            <consortium name="WormBaseParasite"/>
        </authorList>
    </citation>
    <scope>IDENTIFICATION</scope>
</reference>
<dbReference type="GO" id="GO:0004672">
    <property type="term" value="F:protein kinase activity"/>
    <property type="evidence" value="ECO:0007669"/>
    <property type="project" value="InterPro"/>
</dbReference>
<evidence type="ECO:0000313" key="4">
    <source>
        <dbReference type="EMBL" id="VDM42715.1"/>
    </source>
</evidence>
<feature type="domain" description="Protein kinase" evidence="3">
    <location>
        <begin position="1"/>
        <end position="218"/>
    </location>
</feature>
<dbReference type="InterPro" id="IPR050198">
    <property type="entry name" value="Non-receptor_tyrosine_kinases"/>
</dbReference>
<evidence type="ECO:0000259" key="3">
    <source>
        <dbReference type="PROSITE" id="PS50011"/>
    </source>
</evidence>
<evidence type="ECO:0000256" key="1">
    <source>
        <dbReference type="ARBA" id="ARBA00022741"/>
    </source>
</evidence>
<name>A0A183USC4_TOXCA</name>
<keyword evidence="2" id="KW-0067">ATP-binding</keyword>
<dbReference type="AlphaFoldDB" id="A0A183USC4"/>
<dbReference type="InterPro" id="IPR008266">
    <property type="entry name" value="Tyr_kinase_AS"/>
</dbReference>
<dbReference type="SUPFAM" id="SSF56112">
    <property type="entry name" value="Protein kinase-like (PK-like)"/>
    <property type="match status" value="1"/>
</dbReference>
<dbReference type="GO" id="GO:0005524">
    <property type="term" value="F:ATP binding"/>
    <property type="evidence" value="ECO:0007669"/>
    <property type="project" value="UniProtKB-KW"/>
</dbReference>
<keyword evidence="1" id="KW-0547">Nucleotide-binding</keyword>
<gene>
    <name evidence="4" type="ORF">TCNE_LOCUS11394</name>
</gene>
<proteinExistence type="predicted"/>
<dbReference type="InterPro" id="IPR001245">
    <property type="entry name" value="Ser-Thr/Tyr_kinase_cat_dom"/>
</dbReference>
<sequence>MAEARMMRDFRHPNVVRFYGYAIDHEPLLIVMEHEGALDSYLKKKGAGISADVKMKMCCDAACGIEYLHVISVMHRDISARNCLYSGAALKLSDFGLSKKGTHYQMVPTERTPIRWTAPEIFLTGIYTPKADVWAFGILMWEIFTNVQEEPYRGWNGDKVRAEVGRGFRLRLPDSAPPKAKEVFSQVMMGKPETRPAIVIIARQLQAAVGSLDGHKVMGDVVTSFRLVCPSETT</sequence>
<reference evidence="4 5" key="2">
    <citation type="submission" date="2018-11" db="EMBL/GenBank/DDBJ databases">
        <authorList>
            <consortium name="Pathogen Informatics"/>
        </authorList>
    </citation>
    <scope>NUCLEOTIDE SEQUENCE [LARGE SCALE GENOMIC DNA]</scope>
</reference>
<dbReference type="WBParaSite" id="TCNE_0001139401-mRNA-1">
    <property type="protein sequence ID" value="TCNE_0001139401-mRNA-1"/>
    <property type="gene ID" value="TCNE_0001139401"/>
</dbReference>
<organism evidence="5 6">
    <name type="scientific">Toxocara canis</name>
    <name type="common">Canine roundworm</name>
    <dbReference type="NCBI Taxonomy" id="6265"/>
    <lineage>
        <taxon>Eukaryota</taxon>
        <taxon>Metazoa</taxon>
        <taxon>Ecdysozoa</taxon>
        <taxon>Nematoda</taxon>
        <taxon>Chromadorea</taxon>
        <taxon>Rhabditida</taxon>
        <taxon>Spirurina</taxon>
        <taxon>Ascaridomorpha</taxon>
        <taxon>Ascaridoidea</taxon>
        <taxon>Toxocaridae</taxon>
        <taxon>Toxocara</taxon>
    </lineage>
</organism>
<dbReference type="InterPro" id="IPR011009">
    <property type="entry name" value="Kinase-like_dom_sf"/>
</dbReference>
<dbReference type="InterPro" id="IPR000719">
    <property type="entry name" value="Prot_kinase_dom"/>
</dbReference>
<keyword evidence="5" id="KW-1185">Reference proteome</keyword>
<accession>A0A183USC4</accession>
<evidence type="ECO:0000313" key="5">
    <source>
        <dbReference type="Proteomes" id="UP000050794"/>
    </source>
</evidence>
<dbReference type="PIRSF" id="PIRSF000654">
    <property type="entry name" value="Integrin-linked_kinase"/>
    <property type="match status" value="1"/>
</dbReference>